<name>A0A165YAK2_9AGAM</name>
<keyword evidence="3" id="KW-1185">Reference proteome</keyword>
<dbReference type="AlphaFoldDB" id="A0A165YAK2"/>
<feature type="transmembrane region" description="Helical" evidence="1">
    <location>
        <begin position="49"/>
        <end position="74"/>
    </location>
</feature>
<evidence type="ECO:0000256" key="1">
    <source>
        <dbReference type="SAM" id="Phobius"/>
    </source>
</evidence>
<evidence type="ECO:0000313" key="2">
    <source>
        <dbReference type="EMBL" id="KZT33045.1"/>
    </source>
</evidence>
<evidence type="ECO:0000313" key="3">
    <source>
        <dbReference type="Proteomes" id="UP000076798"/>
    </source>
</evidence>
<proteinExistence type="predicted"/>
<accession>A0A165YAK2</accession>
<reference evidence="2 3" key="1">
    <citation type="journal article" date="2016" name="Mol. Biol. Evol.">
        <title>Comparative Genomics of Early-Diverging Mushroom-Forming Fungi Provides Insights into the Origins of Lignocellulose Decay Capabilities.</title>
        <authorList>
            <person name="Nagy L.G."/>
            <person name="Riley R."/>
            <person name="Tritt A."/>
            <person name="Adam C."/>
            <person name="Daum C."/>
            <person name="Floudas D."/>
            <person name="Sun H."/>
            <person name="Yadav J.S."/>
            <person name="Pangilinan J."/>
            <person name="Larsson K.H."/>
            <person name="Matsuura K."/>
            <person name="Barry K."/>
            <person name="Labutti K."/>
            <person name="Kuo R."/>
            <person name="Ohm R.A."/>
            <person name="Bhattacharya S.S."/>
            <person name="Shirouzu T."/>
            <person name="Yoshinaga Y."/>
            <person name="Martin F.M."/>
            <person name="Grigoriev I.V."/>
            <person name="Hibbett D.S."/>
        </authorList>
    </citation>
    <scope>NUCLEOTIDE SEQUENCE [LARGE SCALE GENOMIC DNA]</scope>
    <source>
        <strain evidence="2 3">HHB10207 ss-3</strain>
    </source>
</reference>
<keyword evidence="1" id="KW-0812">Transmembrane</keyword>
<feature type="transmembrane region" description="Helical" evidence="1">
    <location>
        <begin position="20"/>
        <end position="37"/>
    </location>
</feature>
<gene>
    <name evidence="2" type="ORF">SISSUDRAFT_445892</name>
</gene>
<keyword evidence="1" id="KW-1133">Transmembrane helix</keyword>
<protein>
    <submittedName>
        <fullName evidence="2">Uncharacterized protein</fullName>
    </submittedName>
</protein>
<organism evidence="2 3">
    <name type="scientific">Sistotremastrum suecicum HHB10207 ss-3</name>
    <dbReference type="NCBI Taxonomy" id="1314776"/>
    <lineage>
        <taxon>Eukaryota</taxon>
        <taxon>Fungi</taxon>
        <taxon>Dikarya</taxon>
        <taxon>Basidiomycota</taxon>
        <taxon>Agaricomycotina</taxon>
        <taxon>Agaricomycetes</taxon>
        <taxon>Sistotremastrales</taxon>
        <taxon>Sistotremastraceae</taxon>
        <taxon>Sistotremastrum</taxon>
    </lineage>
</organism>
<sequence>MIVRCLDLLGCIRFRGRFRIFALVPFLFLLLLFRFCVVEDDLGCLDLHLFVHANGLFLILSFPLLPLFLLLLLLRFDPSLTLLLISFLRFRFNRQDLGLRLDFDLRFEGLRLDSTSATDEGREIPKTFACADTSTYTGAGTRRWKR</sequence>
<dbReference type="Proteomes" id="UP000076798">
    <property type="component" value="Unassembled WGS sequence"/>
</dbReference>
<dbReference type="EMBL" id="KV428272">
    <property type="protein sequence ID" value="KZT33045.1"/>
    <property type="molecule type" value="Genomic_DNA"/>
</dbReference>
<keyword evidence="1" id="KW-0472">Membrane</keyword>